<gene>
    <name evidence="2" type="ORF">GWI33_014918</name>
</gene>
<dbReference type="OrthoDB" id="5877502at2759"/>
<protein>
    <submittedName>
        <fullName evidence="2">Uncharacterized protein</fullName>
    </submittedName>
</protein>
<evidence type="ECO:0000256" key="1">
    <source>
        <dbReference type="SAM" id="MobiDB-lite"/>
    </source>
</evidence>
<sequence>MQTKENVKRSSLSQVISTRLSKASKKPITGAAFLSQLTGENSERSEQTEEKIITPRVRSRLDKADSYRDFDHTDLDKLTEPLSPNTTGKTTNATENLSDSDLQTLLKTN</sequence>
<name>A0A834MBX0_RHYFE</name>
<dbReference type="AlphaFoldDB" id="A0A834MBX0"/>
<feature type="region of interest" description="Disordered" evidence="1">
    <location>
        <begin position="75"/>
        <end position="109"/>
    </location>
</feature>
<organism evidence="2 3">
    <name type="scientific">Rhynchophorus ferrugineus</name>
    <name type="common">Red palm weevil</name>
    <name type="synonym">Curculio ferrugineus</name>
    <dbReference type="NCBI Taxonomy" id="354439"/>
    <lineage>
        <taxon>Eukaryota</taxon>
        <taxon>Metazoa</taxon>
        <taxon>Ecdysozoa</taxon>
        <taxon>Arthropoda</taxon>
        <taxon>Hexapoda</taxon>
        <taxon>Insecta</taxon>
        <taxon>Pterygota</taxon>
        <taxon>Neoptera</taxon>
        <taxon>Endopterygota</taxon>
        <taxon>Coleoptera</taxon>
        <taxon>Polyphaga</taxon>
        <taxon>Cucujiformia</taxon>
        <taxon>Curculionidae</taxon>
        <taxon>Dryophthorinae</taxon>
        <taxon>Rhynchophorus</taxon>
    </lineage>
</organism>
<accession>A0A834MBX0</accession>
<evidence type="ECO:0000313" key="2">
    <source>
        <dbReference type="EMBL" id="KAF7272294.1"/>
    </source>
</evidence>
<dbReference type="EMBL" id="JAACXV010013789">
    <property type="protein sequence ID" value="KAF7272294.1"/>
    <property type="molecule type" value="Genomic_DNA"/>
</dbReference>
<reference evidence="2" key="1">
    <citation type="submission" date="2020-08" db="EMBL/GenBank/DDBJ databases">
        <title>Genome sequencing and assembly of the red palm weevil Rhynchophorus ferrugineus.</title>
        <authorList>
            <person name="Dias G.B."/>
            <person name="Bergman C.M."/>
            <person name="Manee M."/>
        </authorList>
    </citation>
    <scope>NUCLEOTIDE SEQUENCE</scope>
    <source>
        <strain evidence="2">AA-2017</strain>
        <tissue evidence="2">Whole larva</tissue>
    </source>
</reference>
<dbReference type="Proteomes" id="UP000625711">
    <property type="component" value="Unassembled WGS sequence"/>
</dbReference>
<proteinExistence type="predicted"/>
<evidence type="ECO:0000313" key="3">
    <source>
        <dbReference type="Proteomes" id="UP000625711"/>
    </source>
</evidence>
<keyword evidence="3" id="KW-1185">Reference proteome</keyword>
<feature type="compositionally biased region" description="Polar residues" evidence="1">
    <location>
        <begin position="82"/>
        <end position="109"/>
    </location>
</feature>
<comment type="caution">
    <text evidence="2">The sequence shown here is derived from an EMBL/GenBank/DDBJ whole genome shotgun (WGS) entry which is preliminary data.</text>
</comment>